<dbReference type="PANTHER" id="PTHR36838:SF3">
    <property type="entry name" value="TRANSPORTER AUXIN EFFLUX CARRIER EC FAMILY"/>
    <property type="match status" value="1"/>
</dbReference>
<dbReference type="PANTHER" id="PTHR36838">
    <property type="entry name" value="AUXIN EFFLUX CARRIER FAMILY PROTEIN"/>
    <property type="match status" value="1"/>
</dbReference>
<evidence type="ECO:0000256" key="2">
    <source>
        <dbReference type="ARBA" id="ARBA00010145"/>
    </source>
</evidence>
<protein>
    <submittedName>
        <fullName evidence="9">AEC family transporter</fullName>
    </submittedName>
</protein>
<dbReference type="Proteomes" id="UP001205337">
    <property type="component" value="Unassembled WGS sequence"/>
</dbReference>
<feature type="transmembrane region" description="Helical" evidence="8">
    <location>
        <begin position="192"/>
        <end position="210"/>
    </location>
</feature>
<dbReference type="RefSeq" id="WP_258797900.1">
    <property type="nucleotide sequence ID" value="NZ_JANTHX010000005.1"/>
</dbReference>
<name>A0ABT1ZDU8_9MICO</name>
<feature type="transmembrane region" description="Helical" evidence="8">
    <location>
        <begin position="124"/>
        <end position="145"/>
    </location>
</feature>
<feature type="transmembrane region" description="Helical" evidence="8">
    <location>
        <begin position="254"/>
        <end position="273"/>
    </location>
</feature>
<accession>A0ABT1ZDU8</accession>
<reference evidence="9 10" key="1">
    <citation type="submission" date="2022-08" db="EMBL/GenBank/DDBJ databases">
        <authorList>
            <person name="Li F."/>
        </authorList>
    </citation>
    <scope>NUCLEOTIDE SEQUENCE [LARGE SCALE GENOMIC DNA]</scope>
    <source>
        <strain evidence="9 10">10F1B-8-1</strain>
    </source>
</reference>
<dbReference type="EMBL" id="JANTHX010000005">
    <property type="protein sequence ID" value="MCS0498884.1"/>
    <property type="molecule type" value="Genomic_DNA"/>
</dbReference>
<keyword evidence="3" id="KW-0813">Transport</keyword>
<keyword evidence="4" id="KW-1003">Cell membrane</keyword>
<evidence type="ECO:0000256" key="8">
    <source>
        <dbReference type="SAM" id="Phobius"/>
    </source>
</evidence>
<keyword evidence="5 8" id="KW-0812">Transmembrane</keyword>
<comment type="similarity">
    <text evidence="2">Belongs to the auxin efflux carrier (TC 2.A.69) family.</text>
</comment>
<feature type="transmembrane region" description="Helical" evidence="8">
    <location>
        <begin position="222"/>
        <end position="242"/>
    </location>
</feature>
<dbReference type="InterPro" id="IPR038770">
    <property type="entry name" value="Na+/solute_symporter_sf"/>
</dbReference>
<feature type="transmembrane region" description="Helical" evidence="8">
    <location>
        <begin position="64"/>
        <end position="87"/>
    </location>
</feature>
<evidence type="ECO:0000256" key="3">
    <source>
        <dbReference type="ARBA" id="ARBA00022448"/>
    </source>
</evidence>
<feature type="transmembrane region" description="Helical" evidence="8">
    <location>
        <begin position="285"/>
        <end position="305"/>
    </location>
</feature>
<evidence type="ECO:0000256" key="5">
    <source>
        <dbReference type="ARBA" id="ARBA00022692"/>
    </source>
</evidence>
<feature type="transmembrane region" description="Helical" evidence="8">
    <location>
        <begin position="165"/>
        <end position="186"/>
    </location>
</feature>
<dbReference type="InterPro" id="IPR004776">
    <property type="entry name" value="Mem_transp_PIN-like"/>
</dbReference>
<dbReference type="Pfam" id="PF03547">
    <property type="entry name" value="Mem_trans"/>
    <property type="match status" value="2"/>
</dbReference>
<dbReference type="Gene3D" id="1.20.1530.20">
    <property type="match status" value="1"/>
</dbReference>
<feature type="transmembrane region" description="Helical" evidence="8">
    <location>
        <begin position="34"/>
        <end position="52"/>
    </location>
</feature>
<comment type="subcellular location">
    <subcellularLocation>
        <location evidence="1">Cell membrane</location>
        <topology evidence="1">Multi-pass membrane protein</topology>
    </subcellularLocation>
</comment>
<evidence type="ECO:0000256" key="1">
    <source>
        <dbReference type="ARBA" id="ARBA00004651"/>
    </source>
</evidence>
<keyword evidence="6 8" id="KW-1133">Transmembrane helix</keyword>
<evidence type="ECO:0000313" key="9">
    <source>
        <dbReference type="EMBL" id="MCS0498884.1"/>
    </source>
</evidence>
<gene>
    <name evidence="9" type="ORF">NUH29_04885</name>
</gene>
<comment type="caution">
    <text evidence="9">The sequence shown here is derived from an EMBL/GenBank/DDBJ whole genome shotgun (WGS) entry which is preliminary data.</text>
</comment>
<feature type="transmembrane region" description="Helical" evidence="8">
    <location>
        <begin position="94"/>
        <end position="118"/>
    </location>
</feature>
<evidence type="ECO:0000256" key="7">
    <source>
        <dbReference type="ARBA" id="ARBA00023136"/>
    </source>
</evidence>
<keyword evidence="7 8" id="KW-0472">Membrane</keyword>
<evidence type="ECO:0000256" key="6">
    <source>
        <dbReference type="ARBA" id="ARBA00022989"/>
    </source>
</evidence>
<organism evidence="9 10">
    <name type="scientific">Protaetiibacter mangrovi</name>
    <dbReference type="NCBI Taxonomy" id="2970926"/>
    <lineage>
        <taxon>Bacteria</taxon>
        <taxon>Bacillati</taxon>
        <taxon>Actinomycetota</taxon>
        <taxon>Actinomycetes</taxon>
        <taxon>Micrococcales</taxon>
        <taxon>Microbacteriaceae</taxon>
        <taxon>Protaetiibacter</taxon>
    </lineage>
</organism>
<proteinExistence type="inferred from homology"/>
<evidence type="ECO:0000256" key="4">
    <source>
        <dbReference type="ARBA" id="ARBA00022475"/>
    </source>
</evidence>
<feature type="transmembrane region" description="Helical" evidence="8">
    <location>
        <begin position="6"/>
        <end position="22"/>
    </location>
</feature>
<sequence length="307" mass="31395">MIGVLEGVAVIGVIVLIGYLCARLGVFGGETANALSRVAFYVATPAILFRILSHADLRVLFSDYMAVAAVSAVASGLIYLALALLFFRRPAGATAIGAASAMFLNSNNIGVPVAAFVIDDPQAIAAVLVLQPIAFTPVLLAVLGATSGTPRSIGRVLTQPLRNPVIVAAAAGVAVALLGIELPAVVEVPVDLLADAAIPVVLLAFGVSLVGRRVLEPGADRAPIIAATSIKAVVMPVVAWIVAEPLLDLDPAVVFATVVVAALPTGQVIYTYASRFDRGVVLARDVVLLTTVAAVPVLLVIAALLHP</sequence>
<keyword evidence="10" id="KW-1185">Reference proteome</keyword>
<evidence type="ECO:0000313" key="10">
    <source>
        <dbReference type="Proteomes" id="UP001205337"/>
    </source>
</evidence>